<reference evidence="9" key="1">
    <citation type="submission" date="2014-09" db="EMBL/GenBank/DDBJ databases">
        <title>Draft genome sequence of an oleaginous Mucoromycotina fungus Mucor ambiguus NBRC6742.</title>
        <authorList>
            <person name="Takeda I."/>
            <person name="Yamane N."/>
            <person name="Morita T."/>
            <person name="Tamano K."/>
            <person name="Machida M."/>
            <person name="Baker S."/>
            <person name="Koike H."/>
        </authorList>
    </citation>
    <scope>NUCLEOTIDE SEQUENCE</scope>
    <source>
        <strain evidence="9">NBRC 6742</strain>
    </source>
</reference>
<dbReference type="AlphaFoldDB" id="A0A0C9LW64"/>
<evidence type="ECO:0000256" key="5">
    <source>
        <dbReference type="ARBA" id="ARBA00023306"/>
    </source>
</evidence>
<evidence type="ECO:0000256" key="6">
    <source>
        <dbReference type="RuleBase" id="RU366049"/>
    </source>
</evidence>
<keyword evidence="3 6" id="KW-0227">DNA damage</keyword>
<dbReference type="GO" id="GO:0043111">
    <property type="term" value="P:replication fork arrest"/>
    <property type="evidence" value="ECO:0007669"/>
    <property type="project" value="TreeGrafter"/>
</dbReference>
<evidence type="ECO:0000313" key="10">
    <source>
        <dbReference type="Proteomes" id="UP000053815"/>
    </source>
</evidence>
<accession>A0A0C9LW64</accession>
<feature type="compositionally biased region" description="Acidic residues" evidence="7">
    <location>
        <begin position="453"/>
        <end position="469"/>
    </location>
</feature>
<dbReference type="EMBL" id="DF836473">
    <property type="protein sequence ID" value="GAN07980.1"/>
    <property type="molecule type" value="Genomic_DNA"/>
</dbReference>
<feature type="compositionally biased region" description="Basic and acidic residues" evidence="7">
    <location>
        <begin position="303"/>
        <end position="312"/>
    </location>
</feature>
<evidence type="ECO:0000256" key="3">
    <source>
        <dbReference type="ARBA" id="ARBA00022763"/>
    </source>
</evidence>
<dbReference type="PANTHER" id="PTHR13220">
    <property type="entry name" value="TIMELESS INTERACTING-RELATED"/>
    <property type="match status" value="1"/>
</dbReference>
<evidence type="ECO:0000313" key="9">
    <source>
        <dbReference type="EMBL" id="GAN07980.1"/>
    </source>
</evidence>
<dbReference type="OrthoDB" id="437078at2759"/>
<keyword evidence="4 6" id="KW-0539">Nucleus</keyword>
<evidence type="ECO:0000256" key="7">
    <source>
        <dbReference type="SAM" id="MobiDB-lite"/>
    </source>
</evidence>
<dbReference type="Proteomes" id="UP000053815">
    <property type="component" value="Unassembled WGS sequence"/>
</dbReference>
<dbReference type="GO" id="GO:0031297">
    <property type="term" value="P:replication fork processing"/>
    <property type="evidence" value="ECO:0007669"/>
    <property type="project" value="UniProtKB-UniRule"/>
</dbReference>
<evidence type="ECO:0000256" key="1">
    <source>
        <dbReference type="ARBA" id="ARBA00004123"/>
    </source>
</evidence>
<feature type="compositionally biased region" description="Basic and acidic residues" evidence="7">
    <location>
        <begin position="339"/>
        <end position="350"/>
    </location>
</feature>
<dbReference type="InterPro" id="IPR040038">
    <property type="entry name" value="TIPIN/Csm3/Swi3"/>
</dbReference>
<dbReference type="STRING" id="91626.A0A0C9LW64"/>
<comment type="similarity">
    <text evidence="2 6">Belongs to the CSM3 family.</text>
</comment>
<dbReference type="GO" id="GO:0031298">
    <property type="term" value="C:replication fork protection complex"/>
    <property type="evidence" value="ECO:0007669"/>
    <property type="project" value="TreeGrafter"/>
</dbReference>
<feature type="domain" description="Chromosome segregation in meiosis protein 3" evidence="8">
    <location>
        <begin position="48"/>
        <end position="130"/>
    </location>
</feature>
<comment type="subcellular location">
    <subcellularLocation>
        <location evidence="1 6">Nucleus</location>
    </subcellularLocation>
</comment>
<feature type="compositionally biased region" description="Low complexity" evidence="7">
    <location>
        <begin position="439"/>
        <end position="452"/>
    </location>
</feature>
<feature type="compositionally biased region" description="Polar residues" evidence="7">
    <location>
        <begin position="203"/>
        <end position="220"/>
    </location>
</feature>
<keyword evidence="5 6" id="KW-0131">Cell cycle</keyword>
<comment type="function">
    <text evidence="6">Plays an important role in the control of DNA replication and the maintenance of replication fork stability.</text>
</comment>
<feature type="compositionally biased region" description="Acidic residues" evidence="7">
    <location>
        <begin position="326"/>
        <end position="338"/>
    </location>
</feature>
<sequence>MDDEFDDILLDDYNIDILDRAQTNIPSLDDGNDESQATKITKKPYKKKFDADLLLQPNGIPLLKSEAQYMKFKKTRGQEHEDLKKLMTYYTIWANNLYPGLLFRDFARRVVNPAKSKTVRSLMDQWSEEYRDRRQVRLDVRNELSGKTVGGNASPLRDIDKGHVFKVMYVNLDEDGSDGNQPNRPAEDDESSEDDNRPLFFPITNTNRASSVANTQNKITGKSKRKGKSKANPVVKPRTMASIDTNDEEDDDEQPLFTSSQQQQQQSNKRKIVLDDSSDEEDTYNMSRSTALALIIERKRKREQAQREEQKRPTRPKSSTSRPIIEDYDDDDNEDEPTLFDRQDKDEHVELALSDSEPAALGIPTQKQKDSFSPNDDDSVENVQLALTDAELLALRLPVNKSADAATTTAGADAVDDTIQWTLSDSKLESLGPATKSKATTPTNNAQLQQQTAEEEQFSDNELFDIQEA</sequence>
<gene>
    <name evidence="9" type="ORF">MAM1_0184d07485</name>
</gene>
<feature type="compositionally biased region" description="Acidic residues" evidence="7">
    <location>
        <begin position="245"/>
        <end position="254"/>
    </location>
</feature>
<dbReference type="Pfam" id="PF07962">
    <property type="entry name" value="Swi3"/>
    <property type="match status" value="1"/>
</dbReference>
<feature type="region of interest" description="Disordered" evidence="7">
    <location>
        <begin position="300"/>
        <end position="379"/>
    </location>
</feature>
<dbReference type="GO" id="GO:0006974">
    <property type="term" value="P:DNA damage response"/>
    <property type="evidence" value="ECO:0007669"/>
    <property type="project" value="UniProtKB-KW"/>
</dbReference>
<evidence type="ECO:0000256" key="2">
    <source>
        <dbReference type="ARBA" id="ARBA00006075"/>
    </source>
</evidence>
<protein>
    <recommendedName>
        <fullName evidence="6">Chromosome segregation in meiosis protein</fullName>
    </recommendedName>
</protein>
<feature type="region of interest" description="Disordered" evidence="7">
    <location>
        <begin position="172"/>
        <end position="288"/>
    </location>
</feature>
<dbReference type="InterPro" id="IPR012923">
    <property type="entry name" value="Csm3"/>
</dbReference>
<dbReference type="GO" id="GO:0003677">
    <property type="term" value="F:DNA binding"/>
    <property type="evidence" value="ECO:0007669"/>
    <property type="project" value="TreeGrafter"/>
</dbReference>
<evidence type="ECO:0000259" key="8">
    <source>
        <dbReference type="Pfam" id="PF07962"/>
    </source>
</evidence>
<dbReference type="GO" id="GO:0000076">
    <property type="term" value="P:DNA replication checkpoint signaling"/>
    <property type="evidence" value="ECO:0007669"/>
    <property type="project" value="UniProtKB-UniRule"/>
</dbReference>
<proteinExistence type="inferred from homology"/>
<dbReference type="PANTHER" id="PTHR13220:SF11">
    <property type="entry name" value="TIMELESS-INTERACTING PROTEIN"/>
    <property type="match status" value="1"/>
</dbReference>
<evidence type="ECO:0000256" key="4">
    <source>
        <dbReference type="ARBA" id="ARBA00023242"/>
    </source>
</evidence>
<keyword evidence="10" id="KW-1185">Reference proteome</keyword>
<organism evidence="9">
    <name type="scientific">Mucor ambiguus</name>
    <dbReference type="NCBI Taxonomy" id="91626"/>
    <lineage>
        <taxon>Eukaryota</taxon>
        <taxon>Fungi</taxon>
        <taxon>Fungi incertae sedis</taxon>
        <taxon>Mucoromycota</taxon>
        <taxon>Mucoromycotina</taxon>
        <taxon>Mucoromycetes</taxon>
        <taxon>Mucorales</taxon>
        <taxon>Mucorineae</taxon>
        <taxon>Mucoraceae</taxon>
        <taxon>Mucor</taxon>
    </lineage>
</organism>
<feature type="region of interest" description="Disordered" evidence="7">
    <location>
        <begin position="430"/>
        <end position="469"/>
    </location>
</feature>
<name>A0A0C9LW64_9FUNG</name>